<gene>
    <name evidence="1" type="ORF">FHI69_02680</name>
</gene>
<proteinExistence type="predicted"/>
<organism evidence="1 2">
    <name type="scientific">Janthinobacterium lividum</name>
    <dbReference type="NCBI Taxonomy" id="29581"/>
    <lineage>
        <taxon>Bacteria</taxon>
        <taxon>Pseudomonadati</taxon>
        <taxon>Pseudomonadota</taxon>
        <taxon>Betaproteobacteria</taxon>
        <taxon>Burkholderiales</taxon>
        <taxon>Oxalobacteraceae</taxon>
        <taxon>Janthinobacterium</taxon>
    </lineage>
</organism>
<reference evidence="1 2" key="1">
    <citation type="submission" date="2019-06" db="EMBL/GenBank/DDBJ databases">
        <title>Genome sequence of Janthinobacterium lividum UCD_MED1.</title>
        <authorList>
            <person name="De Leon M.E."/>
            <person name="Jospin G."/>
        </authorList>
    </citation>
    <scope>NUCLEOTIDE SEQUENCE [LARGE SCALE GENOMIC DNA]</scope>
    <source>
        <strain evidence="1 2">UCD_MED1</strain>
    </source>
</reference>
<accession>A0A5C4NXF4</accession>
<dbReference type="RefSeq" id="WP_139089384.1">
    <property type="nucleotide sequence ID" value="NZ_VDGE01000001.1"/>
</dbReference>
<dbReference type="AlphaFoldDB" id="A0A5C4NXF4"/>
<dbReference type="Proteomes" id="UP000305681">
    <property type="component" value="Unassembled WGS sequence"/>
</dbReference>
<evidence type="ECO:0000313" key="1">
    <source>
        <dbReference type="EMBL" id="TNC78218.1"/>
    </source>
</evidence>
<sequence>MNVLPIKAAPLLMHAGGARSHPDLPLFDDGDQESWDNWLRAHCLEVMRVWVEDDVRAVDSYRMFLVGDSAGSLSAWQPCRPDGDQAWFLLAVFDGGEGPCAYFVRREAHLFDCIDTQVTQPFENGPLMSVLYGKL</sequence>
<name>A0A5C4NXF4_9BURK</name>
<protein>
    <submittedName>
        <fullName evidence="1">Uncharacterized protein</fullName>
    </submittedName>
</protein>
<comment type="caution">
    <text evidence="1">The sequence shown here is derived from an EMBL/GenBank/DDBJ whole genome shotgun (WGS) entry which is preliminary data.</text>
</comment>
<dbReference type="EMBL" id="VDGE01000001">
    <property type="protein sequence ID" value="TNC78218.1"/>
    <property type="molecule type" value="Genomic_DNA"/>
</dbReference>
<evidence type="ECO:0000313" key="2">
    <source>
        <dbReference type="Proteomes" id="UP000305681"/>
    </source>
</evidence>